<evidence type="ECO:0000256" key="1">
    <source>
        <dbReference type="SAM" id="MobiDB-lite"/>
    </source>
</evidence>
<dbReference type="AlphaFoldDB" id="A0A3A8H2E1"/>
<evidence type="ECO:0000313" key="2">
    <source>
        <dbReference type="EMBL" id="RKG64928.1"/>
    </source>
</evidence>
<comment type="caution">
    <text evidence="2">The sequence shown here is derived from an EMBL/GenBank/DDBJ whole genome shotgun (WGS) entry which is preliminary data.</text>
</comment>
<protein>
    <submittedName>
        <fullName evidence="2">Uncharacterized protein</fullName>
    </submittedName>
</protein>
<organism evidence="2 3">
    <name type="scientific">Corallococcus terminator</name>
    <dbReference type="NCBI Taxonomy" id="2316733"/>
    <lineage>
        <taxon>Bacteria</taxon>
        <taxon>Pseudomonadati</taxon>
        <taxon>Myxococcota</taxon>
        <taxon>Myxococcia</taxon>
        <taxon>Myxococcales</taxon>
        <taxon>Cystobacterineae</taxon>
        <taxon>Myxococcaceae</taxon>
        <taxon>Corallococcus</taxon>
    </lineage>
</organism>
<accession>A0A3A8H2E1</accession>
<feature type="region of interest" description="Disordered" evidence="1">
    <location>
        <begin position="132"/>
        <end position="154"/>
    </location>
</feature>
<gene>
    <name evidence="2" type="ORF">D7V88_41950</name>
</gene>
<name>A0A3A8H2E1_9BACT</name>
<feature type="region of interest" description="Disordered" evidence="1">
    <location>
        <begin position="31"/>
        <end position="61"/>
    </location>
</feature>
<dbReference type="Proteomes" id="UP000268094">
    <property type="component" value="Unassembled WGS sequence"/>
</dbReference>
<sequence length="154" mass="16749">MTESSSPLPFRPKHKDIVLCPICERPGEFHLRIGADGSPDENRGSVLHSGENSPNRDPSHVATTKACMLFAKHMPSVRLAPVSAASPSGDPLAELPDDFTLRRPGAFLKLDVNAVTPLGDIVTLVEELPLNQRDDQEPILTADNDPTVPWPSER</sequence>
<proteinExistence type="predicted"/>
<dbReference type="EMBL" id="RAVZ01000747">
    <property type="protein sequence ID" value="RKG64928.1"/>
    <property type="molecule type" value="Genomic_DNA"/>
</dbReference>
<reference evidence="3" key="1">
    <citation type="submission" date="2018-09" db="EMBL/GenBank/DDBJ databases">
        <authorList>
            <person name="Livingstone P.G."/>
            <person name="Whitworth D.E."/>
        </authorList>
    </citation>
    <scope>NUCLEOTIDE SEQUENCE [LARGE SCALE GENOMIC DNA]</scope>
    <source>
        <strain evidence="3">CA054A</strain>
    </source>
</reference>
<keyword evidence="3" id="KW-1185">Reference proteome</keyword>
<evidence type="ECO:0000313" key="3">
    <source>
        <dbReference type="Proteomes" id="UP000268094"/>
    </source>
</evidence>